<name>A0A7W8XA51_9HYPH</name>
<comment type="caution">
    <text evidence="1">The sequence shown here is derived from an EMBL/GenBank/DDBJ whole genome shotgun (WGS) entry which is preliminary data.</text>
</comment>
<evidence type="ECO:0000313" key="1">
    <source>
        <dbReference type="EMBL" id="MBB5539030.1"/>
    </source>
</evidence>
<reference evidence="1 2" key="1">
    <citation type="submission" date="2020-08" db="EMBL/GenBank/DDBJ databases">
        <title>Genomic Encyclopedia of Type Strains, Phase IV (KMG-V): Genome sequencing to study the core and pangenomes of soil and plant-associated prokaryotes.</title>
        <authorList>
            <person name="Whitman W."/>
        </authorList>
    </citation>
    <scope>NUCLEOTIDE SEQUENCE [LARGE SCALE GENOMIC DNA]</scope>
    <source>
        <strain evidence="1 2">SEMIA 4084</strain>
    </source>
</reference>
<dbReference type="RefSeq" id="WP_018326075.1">
    <property type="nucleotide sequence ID" value="NZ_JACHBK010000016.1"/>
</dbReference>
<sequence length="47" mass="4844">MKDVSVMLSQIIQAGGAQIGDITDFGAAEKPFLIVYGTPSRGKCTGA</sequence>
<keyword evidence="2" id="KW-1185">Reference proteome</keyword>
<dbReference type="EMBL" id="JACHBK010000016">
    <property type="protein sequence ID" value="MBB5539030.1"/>
    <property type="molecule type" value="Genomic_DNA"/>
</dbReference>
<organism evidence="1 2">
    <name type="scientific">Rhizobium giardinii</name>
    <dbReference type="NCBI Taxonomy" id="56731"/>
    <lineage>
        <taxon>Bacteria</taxon>
        <taxon>Pseudomonadati</taxon>
        <taxon>Pseudomonadota</taxon>
        <taxon>Alphaproteobacteria</taxon>
        <taxon>Hyphomicrobiales</taxon>
        <taxon>Rhizobiaceae</taxon>
        <taxon>Rhizobium/Agrobacterium group</taxon>
        <taxon>Rhizobium</taxon>
    </lineage>
</organism>
<accession>A0A7W8XA51</accession>
<dbReference type="AlphaFoldDB" id="A0A7W8XA51"/>
<dbReference type="Proteomes" id="UP000585507">
    <property type="component" value="Unassembled WGS sequence"/>
</dbReference>
<evidence type="ECO:0000313" key="2">
    <source>
        <dbReference type="Proteomes" id="UP000585507"/>
    </source>
</evidence>
<gene>
    <name evidence="1" type="ORF">GGD55_005773</name>
</gene>
<proteinExistence type="predicted"/>
<protein>
    <submittedName>
        <fullName evidence="1">Uncharacterized protein</fullName>
    </submittedName>
</protein>